<dbReference type="SUPFAM" id="SSF52317">
    <property type="entry name" value="Class I glutamine amidotransferase-like"/>
    <property type="match status" value="1"/>
</dbReference>
<evidence type="ECO:0000259" key="1">
    <source>
        <dbReference type="Pfam" id="PF01965"/>
    </source>
</evidence>
<feature type="domain" description="DJ-1/PfpI" evidence="1">
    <location>
        <begin position="4"/>
        <end position="167"/>
    </location>
</feature>
<dbReference type="EMBL" id="JAOSIQ010000021">
    <property type="protein sequence ID" value="MDO8064231.1"/>
    <property type="molecule type" value="Genomic_DNA"/>
</dbReference>
<keyword evidence="3" id="KW-1185">Reference proteome</keyword>
<organism evidence="2 3">
    <name type="scientific">Candidatus Phytoplasma bonamiae</name>
    <dbReference type="NCBI Taxonomy" id="2982626"/>
    <lineage>
        <taxon>Bacteria</taxon>
        <taxon>Bacillati</taxon>
        <taxon>Mycoplasmatota</taxon>
        <taxon>Mollicutes</taxon>
        <taxon>Acholeplasmatales</taxon>
        <taxon>Acholeplasmataceae</taxon>
        <taxon>Candidatus Phytoplasma</taxon>
        <taxon>16SrII (Peanut WB group)</taxon>
    </lineage>
</organism>
<name>A0ABT9D886_9MOLU</name>
<dbReference type="Gene3D" id="3.40.50.880">
    <property type="match status" value="1"/>
</dbReference>
<evidence type="ECO:0000313" key="3">
    <source>
        <dbReference type="Proteomes" id="UP001170683"/>
    </source>
</evidence>
<dbReference type="PANTHER" id="PTHR48094:SF12">
    <property type="entry name" value="PARKINSON DISEASE PROTEIN 7 HOMOLOG"/>
    <property type="match status" value="1"/>
</dbReference>
<comment type="caution">
    <text evidence="2">The sequence shown here is derived from an EMBL/GenBank/DDBJ whole genome shotgun (WGS) entry which is preliminary data.</text>
</comment>
<dbReference type="CDD" id="cd03135">
    <property type="entry name" value="GATase1_DJ-1"/>
    <property type="match status" value="1"/>
</dbReference>
<evidence type="ECO:0000313" key="2">
    <source>
        <dbReference type="EMBL" id="MDO8064231.1"/>
    </source>
</evidence>
<dbReference type="Pfam" id="PF01965">
    <property type="entry name" value="DJ-1_PfpI"/>
    <property type="match status" value="1"/>
</dbReference>
<dbReference type="InterPro" id="IPR029062">
    <property type="entry name" value="Class_I_gatase-like"/>
</dbReference>
<dbReference type="RefSeq" id="WP_304514426.1">
    <property type="nucleotide sequence ID" value="NZ_JAOSIQ010000021.1"/>
</dbReference>
<dbReference type="PANTHER" id="PTHR48094">
    <property type="entry name" value="PROTEIN/NUCLEIC ACID DEGLYCASE DJ-1-RELATED"/>
    <property type="match status" value="1"/>
</dbReference>
<accession>A0ABT9D886</accession>
<gene>
    <name evidence="2" type="ORF">OC701_01990</name>
</gene>
<reference evidence="2 3" key="1">
    <citation type="journal article" date="2023" name="Int. J. Syst. Evol. Microbiol.">
        <title>The observation of taxonomic boundaries for the 16SrII and 16SrXXV phytoplasmas using genome-based delimitation.</title>
        <authorList>
            <person name="Rodrigues Jardim B."/>
            <person name="Tran-Nguyen L.T.T."/>
            <person name="Gambley C."/>
            <person name="Al-Sadi A.M."/>
            <person name="Al-Subhi A.M."/>
            <person name="Foissac X."/>
            <person name="Salar P."/>
            <person name="Cai H."/>
            <person name="Yang J.Y."/>
            <person name="Davis R."/>
            <person name="Jones L."/>
            <person name="Rodoni B."/>
            <person name="Constable F.E."/>
        </authorList>
    </citation>
    <scope>NUCLEOTIDE SEQUENCE [LARGE SCALE GENOMIC DNA]</scope>
    <source>
        <strain evidence="2">BAWM-225</strain>
    </source>
</reference>
<proteinExistence type="predicted"/>
<dbReference type="InterPro" id="IPR050325">
    <property type="entry name" value="Prot/Nucl_acid_deglycase"/>
</dbReference>
<dbReference type="Proteomes" id="UP001170683">
    <property type="component" value="Unassembled WGS sequence"/>
</dbReference>
<sequence>MKGLLILQNGFEDCEALVTRALLKNNGFDITTITFNNSLDVVSASNLMVKADLSQNVISHKYDFLIIPGGPYVKNVIENKNALLNNILSLINDFANDNKFIGAICAAPAFLGQLNLLKNHSFTCFPGYESYIKQGEYCVDKMTVLSGNFITSQSPWTVLDFVDVLLKTFNKKINLI</sequence>
<dbReference type="InterPro" id="IPR002818">
    <property type="entry name" value="DJ-1/PfpI"/>
</dbReference>
<protein>
    <submittedName>
        <fullName evidence="2">DJ-1/PfpI family protein</fullName>
    </submittedName>
</protein>